<dbReference type="GO" id="GO:0003677">
    <property type="term" value="F:DNA binding"/>
    <property type="evidence" value="ECO:0007669"/>
    <property type="project" value="UniProtKB-UniRule"/>
</dbReference>
<sequence>MEYAMPITQKGQITIPKAIRDLLGLALGNKVLVSTNNNSVNLSKARDLMDKAGYIKASKSKRTIEGILRARELMEKTYVRV</sequence>
<keyword evidence="1" id="KW-0238">DNA-binding</keyword>
<dbReference type="InterPro" id="IPR037914">
    <property type="entry name" value="SpoVT-AbrB_sf"/>
</dbReference>
<name>A0A2H0XB77_UNCKA</name>
<dbReference type="EMBL" id="PEYU01000073">
    <property type="protein sequence ID" value="PIS22197.1"/>
    <property type="molecule type" value="Genomic_DNA"/>
</dbReference>
<evidence type="ECO:0000259" key="2">
    <source>
        <dbReference type="PROSITE" id="PS51740"/>
    </source>
</evidence>
<gene>
    <name evidence="3" type="ORF">COT50_03325</name>
</gene>
<proteinExistence type="predicted"/>
<accession>A0A2H0XB77</accession>
<evidence type="ECO:0000256" key="1">
    <source>
        <dbReference type="PROSITE-ProRule" id="PRU01076"/>
    </source>
</evidence>
<reference evidence="4" key="1">
    <citation type="submission" date="2017-09" db="EMBL/GenBank/DDBJ databases">
        <title>Depth-based differentiation of microbial function through sediment-hosted aquifers and enrichment of novel symbionts in the deep terrestrial subsurface.</title>
        <authorList>
            <person name="Probst A.J."/>
            <person name="Ladd B."/>
            <person name="Jarett J.K."/>
            <person name="Geller-Mcgrath D.E."/>
            <person name="Sieber C.M.K."/>
            <person name="Emerson J.B."/>
            <person name="Anantharaman K."/>
            <person name="Thomas B.C."/>
            <person name="Malmstrom R."/>
            <person name="Stieglmeier M."/>
            <person name="Klingl A."/>
            <person name="Woyke T."/>
            <person name="Ryan C.M."/>
            <person name="Banfield J.F."/>
        </authorList>
    </citation>
    <scope>NUCLEOTIDE SEQUENCE [LARGE SCALE GENOMIC DNA]</scope>
</reference>
<evidence type="ECO:0000313" key="4">
    <source>
        <dbReference type="Proteomes" id="UP000231252"/>
    </source>
</evidence>
<dbReference type="Gene3D" id="2.10.260.10">
    <property type="match status" value="1"/>
</dbReference>
<dbReference type="SUPFAM" id="SSF89447">
    <property type="entry name" value="AbrB/MazE/MraZ-like"/>
    <property type="match status" value="1"/>
</dbReference>
<protein>
    <recommendedName>
        <fullName evidence="2">SpoVT-AbrB domain-containing protein</fullName>
    </recommendedName>
</protein>
<feature type="domain" description="SpoVT-AbrB" evidence="2">
    <location>
        <begin position="2"/>
        <end position="47"/>
    </location>
</feature>
<dbReference type="NCBIfam" id="TIGR01439">
    <property type="entry name" value="lp_hng_hel_AbrB"/>
    <property type="match status" value="1"/>
</dbReference>
<dbReference type="Proteomes" id="UP000231252">
    <property type="component" value="Unassembled WGS sequence"/>
</dbReference>
<organism evidence="3 4">
    <name type="scientific">candidate division WWE3 bacterium CG08_land_8_20_14_0_20_41_10</name>
    <dbReference type="NCBI Taxonomy" id="1975085"/>
    <lineage>
        <taxon>Bacteria</taxon>
        <taxon>Katanobacteria</taxon>
    </lineage>
</organism>
<dbReference type="SMART" id="SM00966">
    <property type="entry name" value="SpoVT_AbrB"/>
    <property type="match status" value="1"/>
</dbReference>
<dbReference type="AlphaFoldDB" id="A0A2H0XB77"/>
<dbReference type="InterPro" id="IPR007159">
    <property type="entry name" value="SpoVT-AbrB_dom"/>
</dbReference>
<dbReference type="Pfam" id="PF04014">
    <property type="entry name" value="MazE_antitoxin"/>
    <property type="match status" value="1"/>
</dbReference>
<evidence type="ECO:0000313" key="3">
    <source>
        <dbReference type="EMBL" id="PIS22197.1"/>
    </source>
</evidence>
<comment type="caution">
    <text evidence="3">The sequence shown here is derived from an EMBL/GenBank/DDBJ whole genome shotgun (WGS) entry which is preliminary data.</text>
</comment>
<dbReference type="PROSITE" id="PS51740">
    <property type="entry name" value="SPOVT_ABRB"/>
    <property type="match status" value="1"/>
</dbReference>